<evidence type="ECO:0000313" key="3">
    <source>
        <dbReference type="Proteomes" id="UP000233060"/>
    </source>
</evidence>
<name>A0A2K5LIJ0_CERAT</name>
<dbReference type="OMA" id="GQHEVGQ"/>
<feature type="region of interest" description="Disordered" evidence="1">
    <location>
        <begin position="44"/>
        <end position="65"/>
    </location>
</feature>
<feature type="region of interest" description="Disordered" evidence="1">
    <location>
        <begin position="138"/>
        <end position="161"/>
    </location>
</feature>
<evidence type="ECO:0000313" key="2">
    <source>
        <dbReference type="Ensembl" id="ENSCATP00000012755.1"/>
    </source>
</evidence>
<organism evidence="2 3">
    <name type="scientific">Cercocebus atys</name>
    <name type="common">Sooty mangabey</name>
    <name type="synonym">Cercocebus torquatus atys</name>
    <dbReference type="NCBI Taxonomy" id="9531"/>
    <lineage>
        <taxon>Eukaryota</taxon>
        <taxon>Metazoa</taxon>
        <taxon>Chordata</taxon>
        <taxon>Craniata</taxon>
        <taxon>Vertebrata</taxon>
        <taxon>Euteleostomi</taxon>
        <taxon>Mammalia</taxon>
        <taxon>Eutheria</taxon>
        <taxon>Euarchontoglires</taxon>
        <taxon>Primates</taxon>
        <taxon>Haplorrhini</taxon>
        <taxon>Catarrhini</taxon>
        <taxon>Cercopithecidae</taxon>
        <taxon>Cercopithecinae</taxon>
        <taxon>Cercocebus</taxon>
    </lineage>
</organism>
<dbReference type="Ensembl" id="ENSCATT00000036888.1">
    <property type="protein sequence ID" value="ENSCATP00000012755.1"/>
    <property type="gene ID" value="ENSCATG00000030523.1"/>
</dbReference>
<reference evidence="2" key="2">
    <citation type="submission" date="2025-09" db="UniProtKB">
        <authorList>
            <consortium name="Ensembl"/>
        </authorList>
    </citation>
    <scope>IDENTIFICATION</scope>
</reference>
<protein>
    <submittedName>
        <fullName evidence="2">Uncharacterized protein</fullName>
    </submittedName>
</protein>
<dbReference type="GeneTree" id="ENSGT00900000143551"/>
<proteinExistence type="predicted"/>
<evidence type="ECO:0000256" key="1">
    <source>
        <dbReference type="SAM" id="MobiDB-lite"/>
    </source>
</evidence>
<reference evidence="2" key="1">
    <citation type="submission" date="2025-08" db="UniProtKB">
        <authorList>
            <consortium name="Ensembl"/>
        </authorList>
    </citation>
    <scope>IDENTIFICATION</scope>
</reference>
<dbReference type="AlphaFoldDB" id="A0A2K5LIJ0"/>
<accession>A0A2K5LIJ0</accession>
<sequence>IIEGWCCILHDPDTVGEEEEKARWAALTHTAYDQKFAQQEEEVGNFVQDSHSAGDSEGQEEGIPGRGAEIGAVDGNLEESIPIEEFDELLQAPEAAFETGHEALGKLVLCANASRGWARTFQPLIQVLEYHTNDLHNGQDERAKGQGARVVPRPAKGREEREGWQVVRLAQGPVVGGKGPGQCDLAQSQHEVGQPEEHEGIEDLQAQQGPVVARLTTIEGELAGLVGGGEGLWERRENRVQKEAPGVHSGL</sequence>
<dbReference type="Proteomes" id="UP000233060">
    <property type="component" value="Unassembled WGS sequence"/>
</dbReference>
<keyword evidence="3" id="KW-1185">Reference proteome</keyword>